<feature type="region of interest" description="Disordered" evidence="1">
    <location>
        <begin position="1"/>
        <end position="34"/>
    </location>
</feature>
<sequence>MRIASEQQRENRLREIERESMESESRKEEQKKNRGNFTQVYPHGWKRITELAQEVPSAFKLYTFLAEHIDPGCGAVVCDQQFLADRFGVTTRTIRTWLTKLESKEALVRIPVAGKVCAYALDPRDVWKGYANSKDYAAFVTKTLVNKDGEIKRRIKAMFSGQEGDSHLQQDMLDD</sequence>
<comment type="caution">
    <text evidence="2">The sequence shown here is derived from an EMBL/GenBank/DDBJ whole genome shotgun (WGS) entry which is preliminary data.</text>
</comment>
<proteinExistence type="predicted"/>
<accession>A0A853I8X8</accession>
<reference evidence="2 3" key="1">
    <citation type="submission" date="2020-07" db="EMBL/GenBank/DDBJ databases">
        <title>Endozoicomonas sp. nov., isolated from sediment.</title>
        <authorList>
            <person name="Gu T."/>
        </authorList>
    </citation>
    <scope>NUCLEOTIDE SEQUENCE [LARGE SCALE GENOMIC DNA]</scope>
    <source>
        <strain evidence="2 3">SM1973</strain>
    </source>
</reference>
<dbReference type="RefSeq" id="WP_180571740.1">
    <property type="nucleotide sequence ID" value="NZ_JACCKB010000140.1"/>
</dbReference>
<evidence type="ECO:0000313" key="2">
    <source>
        <dbReference type="EMBL" id="NYZ69763.1"/>
    </source>
</evidence>
<evidence type="ECO:0000313" key="3">
    <source>
        <dbReference type="Proteomes" id="UP000569732"/>
    </source>
</evidence>
<organism evidence="2 3">
    <name type="scientific">Spartinivicinus marinus</name>
    <dbReference type="NCBI Taxonomy" id="2994442"/>
    <lineage>
        <taxon>Bacteria</taxon>
        <taxon>Pseudomonadati</taxon>
        <taxon>Pseudomonadota</taxon>
        <taxon>Gammaproteobacteria</taxon>
        <taxon>Oceanospirillales</taxon>
        <taxon>Zooshikellaceae</taxon>
        <taxon>Spartinivicinus</taxon>
    </lineage>
</organism>
<dbReference type="Proteomes" id="UP000569732">
    <property type="component" value="Unassembled WGS sequence"/>
</dbReference>
<name>A0A853I8X8_9GAMM</name>
<dbReference type="AlphaFoldDB" id="A0A853I8X8"/>
<keyword evidence="3" id="KW-1185">Reference proteome</keyword>
<evidence type="ECO:0000256" key="1">
    <source>
        <dbReference type="SAM" id="MobiDB-lite"/>
    </source>
</evidence>
<feature type="compositionally biased region" description="Basic and acidic residues" evidence="1">
    <location>
        <begin position="7"/>
        <end position="32"/>
    </location>
</feature>
<protein>
    <submittedName>
        <fullName evidence="2">Helix-turn-helix domain-containing protein</fullName>
    </submittedName>
</protein>
<gene>
    <name evidence="2" type="ORF">H0A36_27505</name>
</gene>
<dbReference type="EMBL" id="JACCKB010000140">
    <property type="protein sequence ID" value="NYZ69763.1"/>
    <property type="molecule type" value="Genomic_DNA"/>
</dbReference>